<comment type="caution">
    <text evidence="11">The sequence shown here is derived from an EMBL/GenBank/DDBJ whole genome shotgun (WGS) entry which is preliminary data.</text>
</comment>
<keyword evidence="7" id="KW-0521">NADP</keyword>
<keyword evidence="5" id="KW-0547">Nucleotide-binding</keyword>
<protein>
    <recommendedName>
        <fullName evidence="3">ferredoxin--NADP(+) reductase</fullName>
        <ecNumber evidence="3">1.18.1.2</ecNumber>
    </recommendedName>
</protein>
<dbReference type="PANTHER" id="PTHR47878">
    <property type="entry name" value="OXIDOREDUCTASE FAD/NAD(P)-BINDING DOMAIN PROTEIN"/>
    <property type="match status" value="1"/>
</dbReference>
<dbReference type="SUPFAM" id="SSF52343">
    <property type="entry name" value="Ferredoxin reductase-like, C-terminal NADP-linked domain"/>
    <property type="match status" value="1"/>
</dbReference>
<keyword evidence="8" id="KW-0560">Oxidoreductase</keyword>
<keyword evidence="12" id="KW-1185">Reference proteome</keyword>
<dbReference type="GO" id="GO:0004324">
    <property type="term" value="F:ferredoxin-NADP+ reductase activity"/>
    <property type="evidence" value="ECO:0007669"/>
    <property type="project" value="UniProtKB-EC"/>
</dbReference>
<dbReference type="GO" id="GO:0000166">
    <property type="term" value="F:nucleotide binding"/>
    <property type="evidence" value="ECO:0007669"/>
    <property type="project" value="UniProtKB-KW"/>
</dbReference>
<evidence type="ECO:0000256" key="5">
    <source>
        <dbReference type="ARBA" id="ARBA00022741"/>
    </source>
</evidence>
<dbReference type="EC" id="1.18.1.2" evidence="3"/>
<dbReference type="InterPro" id="IPR017938">
    <property type="entry name" value="Riboflavin_synthase-like_b-brl"/>
</dbReference>
<dbReference type="RefSeq" id="WP_052064220.1">
    <property type="nucleotide sequence ID" value="NZ_JQSG02000002.1"/>
</dbReference>
<dbReference type="STRING" id="160660.BJI67_12745"/>
<evidence type="ECO:0000256" key="1">
    <source>
        <dbReference type="ARBA" id="ARBA00001974"/>
    </source>
</evidence>
<evidence type="ECO:0000256" key="8">
    <source>
        <dbReference type="ARBA" id="ARBA00023002"/>
    </source>
</evidence>
<dbReference type="PANTHER" id="PTHR47878:SF1">
    <property type="entry name" value="FLAVODOXIN_FERREDOXIN--NADP REDUCTASE"/>
    <property type="match status" value="1"/>
</dbReference>
<evidence type="ECO:0000313" key="11">
    <source>
        <dbReference type="EMBL" id="OBS10242.1"/>
    </source>
</evidence>
<dbReference type="AlphaFoldDB" id="A0A1A6C6Q4"/>
<dbReference type="OrthoDB" id="9784483at2"/>
<comment type="similarity">
    <text evidence="2">Belongs to the ferredoxin--NADP reductase type 1 family.</text>
</comment>
<dbReference type="InterPro" id="IPR033892">
    <property type="entry name" value="FNR_bac"/>
</dbReference>
<organism evidence="11 12">
    <name type="scientific">Acidihalobacter prosperus</name>
    <dbReference type="NCBI Taxonomy" id="160660"/>
    <lineage>
        <taxon>Bacteria</taxon>
        <taxon>Pseudomonadati</taxon>
        <taxon>Pseudomonadota</taxon>
        <taxon>Gammaproteobacteria</taxon>
        <taxon>Chromatiales</taxon>
        <taxon>Ectothiorhodospiraceae</taxon>
        <taxon>Acidihalobacter</taxon>
    </lineage>
</organism>
<dbReference type="Pfam" id="PF00175">
    <property type="entry name" value="NAD_binding_1"/>
    <property type="match status" value="1"/>
</dbReference>
<dbReference type="GO" id="GO:0034599">
    <property type="term" value="P:cellular response to oxidative stress"/>
    <property type="evidence" value="ECO:0007669"/>
    <property type="project" value="TreeGrafter"/>
</dbReference>
<accession>A0A1A6C6Q4</accession>
<dbReference type="Proteomes" id="UP000029273">
    <property type="component" value="Unassembled WGS sequence"/>
</dbReference>
<evidence type="ECO:0000259" key="10">
    <source>
        <dbReference type="PROSITE" id="PS51384"/>
    </source>
</evidence>
<dbReference type="InterPro" id="IPR051930">
    <property type="entry name" value="FNR_type-1"/>
</dbReference>
<dbReference type="GO" id="GO:0042167">
    <property type="term" value="P:heme catabolic process"/>
    <property type="evidence" value="ECO:0007669"/>
    <property type="project" value="TreeGrafter"/>
</dbReference>
<evidence type="ECO:0000256" key="4">
    <source>
        <dbReference type="ARBA" id="ARBA00022630"/>
    </source>
</evidence>
<dbReference type="SUPFAM" id="SSF63380">
    <property type="entry name" value="Riboflavin synthase domain-like"/>
    <property type="match status" value="1"/>
</dbReference>
<comment type="catalytic activity">
    <reaction evidence="9">
        <text>2 reduced [2Fe-2S]-[ferredoxin] + NADP(+) + H(+) = 2 oxidized [2Fe-2S]-[ferredoxin] + NADPH</text>
        <dbReference type="Rhea" id="RHEA:20125"/>
        <dbReference type="Rhea" id="RHEA-COMP:10000"/>
        <dbReference type="Rhea" id="RHEA-COMP:10001"/>
        <dbReference type="ChEBI" id="CHEBI:15378"/>
        <dbReference type="ChEBI" id="CHEBI:33737"/>
        <dbReference type="ChEBI" id="CHEBI:33738"/>
        <dbReference type="ChEBI" id="CHEBI:57783"/>
        <dbReference type="ChEBI" id="CHEBI:58349"/>
        <dbReference type="EC" id="1.18.1.2"/>
    </reaction>
</comment>
<dbReference type="InterPro" id="IPR017927">
    <property type="entry name" value="FAD-bd_FR_type"/>
</dbReference>
<reference evidence="11 12" key="1">
    <citation type="journal article" date="2014" name="Genome Announc.">
        <title>Draft Genome Sequence of the Iron-Oxidizing, Acidophilic, and Halotolerant 'Thiobacillus prosperus' Type Strain DSM 5130.</title>
        <authorList>
            <person name="Ossandon F.J."/>
            <person name="Cardenas J.P."/>
            <person name="Corbett M."/>
            <person name="Quatrini R."/>
            <person name="Holmes D.S."/>
            <person name="Watkin E."/>
        </authorList>
    </citation>
    <scope>NUCLEOTIDE SEQUENCE [LARGE SCALE GENOMIC DNA]</scope>
    <source>
        <strain evidence="11 12">DSM 5130</strain>
    </source>
</reference>
<dbReference type="Gene3D" id="3.40.50.80">
    <property type="entry name" value="Nucleotide-binding domain of ferredoxin-NADP reductase (FNR) module"/>
    <property type="match status" value="1"/>
</dbReference>
<dbReference type="CDD" id="cd06195">
    <property type="entry name" value="FNR1"/>
    <property type="match status" value="1"/>
</dbReference>
<evidence type="ECO:0000256" key="7">
    <source>
        <dbReference type="ARBA" id="ARBA00022857"/>
    </source>
</evidence>
<evidence type="ECO:0000256" key="2">
    <source>
        <dbReference type="ARBA" id="ARBA00008312"/>
    </source>
</evidence>
<dbReference type="InterPro" id="IPR039261">
    <property type="entry name" value="FNR_nucleotide-bd"/>
</dbReference>
<proteinExistence type="inferred from homology"/>
<evidence type="ECO:0000313" key="12">
    <source>
        <dbReference type="Proteomes" id="UP000029273"/>
    </source>
</evidence>
<sequence length="247" mass="28072">MDQWLEGRVIEKRQWTDKLFTLRIEAPMDSFKPGQFARIALDIDGERIARPYSCVNTPDEPYLEIYYNTVENGPLTTALLTVDVGDTLWVGRAASGFFTLDEVPDAENLWMISSGTGLGVFICLLKTEATWQRFTNIRLIHAVRHAQELSYREAIDGFAAAHPGRFDYVPFVSRESAAETLEGRIPQAIEDGRLEARAGLRFDPENTQVMICGNTDMIRDTSTALNARGLRRNRRRDPGHITTEKYW</sequence>
<evidence type="ECO:0000256" key="6">
    <source>
        <dbReference type="ARBA" id="ARBA00022827"/>
    </source>
</evidence>
<dbReference type="InterPro" id="IPR001433">
    <property type="entry name" value="OxRdtase_FAD/NAD-bd"/>
</dbReference>
<evidence type="ECO:0000256" key="3">
    <source>
        <dbReference type="ARBA" id="ARBA00013223"/>
    </source>
</evidence>
<comment type="cofactor">
    <cofactor evidence="1">
        <name>FAD</name>
        <dbReference type="ChEBI" id="CHEBI:57692"/>
    </cofactor>
</comment>
<keyword evidence="4" id="KW-0285">Flavoprotein</keyword>
<keyword evidence="6" id="KW-0274">FAD</keyword>
<dbReference type="Gene3D" id="2.40.30.10">
    <property type="entry name" value="Translation factors"/>
    <property type="match status" value="1"/>
</dbReference>
<evidence type="ECO:0000256" key="9">
    <source>
        <dbReference type="ARBA" id="ARBA00047776"/>
    </source>
</evidence>
<gene>
    <name evidence="11" type="ORF">Thpro_021292</name>
</gene>
<name>A0A1A6C6Q4_9GAMM</name>
<dbReference type="EMBL" id="JQSG02000002">
    <property type="protein sequence ID" value="OBS10242.1"/>
    <property type="molecule type" value="Genomic_DNA"/>
</dbReference>
<dbReference type="InterPro" id="IPR008333">
    <property type="entry name" value="Cbr1-like_FAD-bd_dom"/>
</dbReference>
<dbReference type="PROSITE" id="PS51384">
    <property type="entry name" value="FAD_FR"/>
    <property type="match status" value="1"/>
</dbReference>
<dbReference type="Pfam" id="PF00970">
    <property type="entry name" value="FAD_binding_6"/>
    <property type="match status" value="1"/>
</dbReference>
<feature type="domain" description="FAD-binding FR-type" evidence="10">
    <location>
        <begin position="2"/>
        <end position="101"/>
    </location>
</feature>